<evidence type="ECO:0000256" key="1">
    <source>
        <dbReference type="ARBA" id="ARBA00004604"/>
    </source>
</evidence>
<feature type="region of interest" description="Disordered" evidence="8">
    <location>
        <begin position="474"/>
        <end position="504"/>
    </location>
</feature>
<feature type="repeat" description="WD" evidence="7">
    <location>
        <begin position="337"/>
        <end position="378"/>
    </location>
</feature>
<feature type="region of interest" description="Disordered" evidence="8">
    <location>
        <begin position="1"/>
        <end position="31"/>
    </location>
</feature>
<evidence type="ECO:0000259" key="9">
    <source>
        <dbReference type="Pfam" id="PF04158"/>
    </source>
</evidence>
<proteinExistence type="inferred from homology"/>
<dbReference type="EMBL" id="JAKWFO010000008">
    <property type="protein sequence ID" value="KAI9633550.1"/>
    <property type="molecule type" value="Genomic_DNA"/>
</dbReference>
<comment type="subcellular location">
    <subcellularLocation>
        <location evidence="1">Nucleus</location>
        <location evidence="1">Nucleolus</location>
    </subcellularLocation>
</comment>
<dbReference type="PANTHER" id="PTHR22851:SF0">
    <property type="entry name" value="DDB1- AND CUL4-ASSOCIATED FACTOR 13"/>
    <property type="match status" value="1"/>
</dbReference>
<keyword evidence="4" id="KW-0677">Repeat</keyword>
<keyword evidence="3 7" id="KW-0853">WD repeat</keyword>
<evidence type="ECO:0000256" key="4">
    <source>
        <dbReference type="ARBA" id="ARBA00022737"/>
    </source>
</evidence>
<organism evidence="10 11">
    <name type="scientific">Dioszegia hungarica</name>
    <dbReference type="NCBI Taxonomy" id="4972"/>
    <lineage>
        <taxon>Eukaryota</taxon>
        <taxon>Fungi</taxon>
        <taxon>Dikarya</taxon>
        <taxon>Basidiomycota</taxon>
        <taxon>Agaricomycotina</taxon>
        <taxon>Tremellomycetes</taxon>
        <taxon>Tremellales</taxon>
        <taxon>Bulleribasidiaceae</taxon>
        <taxon>Dioszegia</taxon>
    </lineage>
</organism>
<keyword evidence="11" id="KW-1185">Reference proteome</keyword>
<dbReference type="InterPro" id="IPR007287">
    <property type="entry name" value="Sof1"/>
</dbReference>
<evidence type="ECO:0000256" key="3">
    <source>
        <dbReference type="ARBA" id="ARBA00022574"/>
    </source>
</evidence>
<dbReference type="Pfam" id="PF00400">
    <property type="entry name" value="WD40"/>
    <property type="match status" value="3"/>
</dbReference>
<dbReference type="InterPro" id="IPR015943">
    <property type="entry name" value="WD40/YVTN_repeat-like_dom_sf"/>
</dbReference>
<evidence type="ECO:0000256" key="5">
    <source>
        <dbReference type="ARBA" id="ARBA00023242"/>
    </source>
</evidence>
<dbReference type="SUPFAM" id="SSF50978">
    <property type="entry name" value="WD40 repeat-like"/>
    <property type="match status" value="1"/>
</dbReference>
<reference evidence="10" key="1">
    <citation type="journal article" date="2022" name="G3 (Bethesda)">
        <title>High quality genome of the basidiomycete yeast Dioszegia hungarica PDD-24b-2 isolated from cloud water.</title>
        <authorList>
            <person name="Jarrige D."/>
            <person name="Haridas S."/>
            <person name="Bleykasten-Grosshans C."/>
            <person name="Joly M."/>
            <person name="Nadalig T."/>
            <person name="Sancelme M."/>
            <person name="Vuilleumier S."/>
            <person name="Grigoriev I.V."/>
            <person name="Amato P."/>
            <person name="Bringel F."/>
        </authorList>
    </citation>
    <scope>NUCLEOTIDE SEQUENCE</scope>
    <source>
        <strain evidence="10">PDD-24b-2</strain>
    </source>
</reference>
<dbReference type="RefSeq" id="XP_052943327.1">
    <property type="nucleotide sequence ID" value="XM_053088960.1"/>
</dbReference>
<dbReference type="Proteomes" id="UP001164286">
    <property type="component" value="Unassembled WGS sequence"/>
</dbReference>
<dbReference type="InterPro" id="IPR001680">
    <property type="entry name" value="WD40_rpt"/>
</dbReference>
<feature type="compositionally biased region" description="Basic and acidic residues" evidence="8">
    <location>
        <begin position="486"/>
        <end position="504"/>
    </location>
</feature>
<dbReference type="AlphaFoldDB" id="A0AA38H417"/>
<dbReference type="PROSITE" id="PS50294">
    <property type="entry name" value="WD_REPEATS_REGION"/>
    <property type="match status" value="2"/>
</dbReference>
<name>A0AA38H417_9TREE</name>
<protein>
    <submittedName>
        <fullName evidence="10">WD40-repeat-containing domain protein</fullName>
    </submittedName>
</protein>
<dbReference type="PANTHER" id="PTHR22851">
    <property type="entry name" value="U3 SMALL NUCLEOLAR RNA U3 SNORNA ASSOCIATED PROTEIN"/>
    <property type="match status" value="1"/>
</dbReference>
<dbReference type="InterPro" id="IPR051733">
    <property type="entry name" value="WD_repeat_DCAF13/WDSOF1"/>
</dbReference>
<evidence type="ECO:0000313" key="11">
    <source>
        <dbReference type="Proteomes" id="UP001164286"/>
    </source>
</evidence>
<dbReference type="GeneID" id="77728165"/>
<feature type="repeat" description="WD" evidence="7">
    <location>
        <begin position="251"/>
        <end position="293"/>
    </location>
</feature>
<evidence type="ECO:0000313" key="10">
    <source>
        <dbReference type="EMBL" id="KAI9633550.1"/>
    </source>
</evidence>
<feature type="compositionally biased region" description="Basic and acidic residues" evidence="8">
    <location>
        <begin position="1"/>
        <end position="10"/>
    </location>
</feature>
<comment type="caution">
    <text evidence="10">The sequence shown here is derived from an EMBL/GenBank/DDBJ whole genome shotgun (WGS) entry which is preliminary data.</text>
</comment>
<dbReference type="PROSITE" id="PS50082">
    <property type="entry name" value="WD_REPEATS_2"/>
    <property type="match status" value="3"/>
</dbReference>
<dbReference type="SMART" id="SM00320">
    <property type="entry name" value="WD40"/>
    <property type="match status" value="7"/>
</dbReference>
<accession>A0AA38H417</accession>
<evidence type="ECO:0000256" key="7">
    <source>
        <dbReference type="PROSITE-ProRule" id="PRU00221"/>
    </source>
</evidence>
<keyword evidence="6" id="KW-0687">Ribonucleoprotein</keyword>
<comment type="similarity">
    <text evidence="2">Belongs to the WD repeat DCAF13/WDSOF1 family.</text>
</comment>
<keyword evidence="5" id="KW-0539">Nucleus</keyword>
<sequence>MISRSLDDHLPSSSSAPHPIQRNLAPHLHPFSKPREYTRALTAAKMDRMFAKPFVDALGGHQDGVYCLAKDPRRVAVVAGGGGDGEVIVHSISLRRPLLKIPDAHRGMVGGLTWTAEARDGRRGLLSAGKLDGTIKLWRSEAFTPGMRDKAAFEGNEFGVGASESGQEILDTAGALGEGEDYDEEEGGGLAIDSGKRDRLGRDLEPTMTYNSKTGFNAIDHHRTDATFATASNSVQIWDEQRTAPVSTLVFGGSSETVTSVRFNQSETSVLASVGGDRTMCLYDVRTGKAERRVMMQFRANCLSWCPTLPTVLLLGSEDHNLYTFDIRNLETPSQIYKGHVGGVMGCDWSPTGEEFVSGSYDRTVRLWKRDAGKSRDVYHTKRMQRVFDVTYTPTADFVLTASDDGNVRIWKSNASAKLGPVSGKERSAIEYRQALIEKWGAAGDVRSVHDRRHVPGSIHNAVKLKRDMVEAAKVKEERRRKHSRAGREKPKAERKKVMIAEQK</sequence>
<evidence type="ECO:0000256" key="6">
    <source>
        <dbReference type="ARBA" id="ARBA00023274"/>
    </source>
</evidence>
<evidence type="ECO:0000256" key="8">
    <source>
        <dbReference type="SAM" id="MobiDB-lite"/>
    </source>
</evidence>
<dbReference type="Gene3D" id="2.130.10.10">
    <property type="entry name" value="YVTN repeat-like/Quinoprotein amine dehydrogenase"/>
    <property type="match status" value="2"/>
</dbReference>
<dbReference type="GO" id="GO:0000462">
    <property type="term" value="P:maturation of SSU-rRNA from tricistronic rRNA transcript (SSU-rRNA, 5.8S rRNA, LSU-rRNA)"/>
    <property type="evidence" value="ECO:0007669"/>
    <property type="project" value="TreeGrafter"/>
</dbReference>
<feature type="domain" description="Sof1-like protein" evidence="9">
    <location>
        <begin position="413"/>
        <end position="498"/>
    </location>
</feature>
<feature type="repeat" description="WD" evidence="7">
    <location>
        <begin position="380"/>
        <end position="412"/>
    </location>
</feature>
<dbReference type="GO" id="GO:0032040">
    <property type="term" value="C:small-subunit processome"/>
    <property type="evidence" value="ECO:0007669"/>
    <property type="project" value="TreeGrafter"/>
</dbReference>
<dbReference type="InterPro" id="IPR036322">
    <property type="entry name" value="WD40_repeat_dom_sf"/>
</dbReference>
<dbReference type="Pfam" id="PF04158">
    <property type="entry name" value="Sof1"/>
    <property type="match status" value="1"/>
</dbReference>
<evidence type="ECO:0000256" key="2">
    <source>
        <dbReference type="ARBA" id="ARBA00005649"/>
    </source>
</evidence>
<gene>
    <name evidence="10" type="ORF">MKK02DRAFT_34522</name>
</gene>